<dbReference type="EMBL" id="JBHSPT010000166">
    <property type="protein sequence ID" value="MFC6060895.1"/>
    <property type="molecule type" value="Genomic_DNA"/>
</dbReference>
<accession>A0ABW1MAX2</accession>
<evidence type="ECO:0000313" key="1">
    <source>
        <dbReference type="EMBL" id="MFC6060895.1"/>
    </source>
</evidence>
<proteinExistence type="predicted"/>
<gene>
    <name evidence="1" type="ORF">ACFP50_37590</name>
</gene>
<name>A0ABW1MAX2_9ACTN</name>
<comment type="caution">
    <text evidence="1">The sequence shown here is derived from an EMBL/GenBank/DDBJ whole genome shotgun (WGS) entry which is preliminary data.</text>
</comment>
<keyword evidence="2" id="KW-1185">Reference proteome</keyword>
<protein>
    <submittedName>
        <fullName evidence="1">Uncharacterized protein</fullName>
    </submittedName>
</protein>
<dbReference type="RefSeq" id="WP_386422391.1">
    <property type="nucleotide sequence ID" value="NZ_JBHSRH010000089.1"/>
</dbReference>
<sequence length="173" mass="18995">MGRLTGLDVVLPNLRPGLCRWVFSTLPLRMGREIYIELHHDGSTVLAVNVSWKALRDDDMADPATTDILVDVDVVGAGCRDALALAYELARHLGVDSSVNITMVVATAEPSPLVPVITEYGSFRAIPDHARRPRRIQSVTALITPADEDDLLRASTQETFTNLMHQFGITAYL</sequence>
<evidence type="ECO:0000313" key="2">
    <source>
        <dbReference type="Proteomes" id="UP001596242"/>
    </source>
</evidence>
<reference evidence="2" key="1">
    <citation type="journal article" date="2019" name="Int. J. Syst. Evol. Microbiol.">
        <title>The Global Catalogue of Microorganisms (GCM) 10K type strain sequencing project: providing services to taxonomists for standard genome sequencing and annotation.</title>
        <authorList>
            <consortium name="The Broad Institute Genomics Platform"/>
            <consortium name="The Broad Institute Genome Sequencing Center for Infectious Disease"/>
            <person name="Wu L."/>
            <person name="Ma J."/>
        </authorList>
    </citation>
    <scope>NUCLEOTIDE SEQUENCE [LARGE SCALE GENOMIC DNA]</scope>
    <source>
        <strain evidence="2">JCM 12763</strain>
    </source>
</reference>
<dbReference type="Proteomes" id="UP001596242">
    <property type="component" value="Unassembled WGS sequence"/>
</dbReference>
<organism evidence="1 2">
    <name type="scientific">Streptomyces pratens</name>
    <dbReference type="NCBI Taxonomy" id="887456"/>
    <lineage>
        <taxon>Bacteria</taxon>
        <taxon>Bacillati</taxon>
        <taxon>Actinomycetota</taxon>
        <taxon>Actinomycetes</taxon>
        <taxon>Kitasatosporales</taxon>
        <taxon>Streptomycetaceae</taxon>
        <taxon>Streptomyces</taxon>
    </lineage>
</organism>